<feature type="domain" description="GHMP kinase C-terminal" evidence="12">
    <location>
        <begin position="219"/>
        <end position="280"/>
    </location>
</feature>
<evidence type="ECO:0000259" key="11">
    <source>
        <dbReference type="Pfam" id="PF00288"/>
    </source>
</evidence>
<dbReference type="AlphaFoldDB" id="A0A509EFB0"/>
<feature type="binding site" evidence="10">
    <location>
        <begin position="97"/>
        <end position="107"/>
    </location>
    <ligand>
        <name>ATP</name>
        <dbReference type="ChEBI" id="CHEBI:30616"/>
    </ligand>
</feature>
<feature type="domain" description="GHMP kinase N-terminal" evidence="11">
    <location>
        <begin position="69"/>
        <end position="144"/>
    </location>
</feature>
<evidence type="ECO:0000313" key="13">
    <source>
        <dbReference type="EMBL" id="VUD73037.1"/>
    </source>
</evidence>
<evidence type="ECO:0000256" key="3">
    <source>
        <dbReference type="ARBA" id="ARBA00017473"/>
    </source>
</evidence>
<evidence type="ECO:0000256" key="2">
    <source>
        <dbReference type="ARBA" id="ARBA00012052"/>
    </source>
</evidence>
<sequence>MSSLTTRAPAKINLTLHVLGRRPEDGYHVLESLVAFAGASDVLALAPGADLALAVTGPTAGPAGPTEDNLVLRAARHLAARLPGLRHGAFRLHKRLPVAAGIGGGSSDAAGALRLLARLNGLPVDDPAVIDAARATGADVPVCLEPRARMMRGAGEEVGGPLGLASLPAVLINPGVPVPTAPVFKALGLKVGDRLDGADHPAVAGGLDAGALLDLIAPARNDLEAPALTVAPVIGDALAALRAQGGCRLARMSGSGATVFALFADRHAAVRAARTLRAANPGWWVAATLLR</sequence>
<keyword evidence="6 10" id="KW-0418">Kinase</keyword>
<evidence type="ECO:0000256" key="5">
    <source>
        <dbReference type="ARBA" id="ARBA00022741"/>
    </source>
</evidence>
<dbReference type="GO" id="GO:0016114">
    <property type="term" value="P:terpenoid biosynthetic process"/>
    <property type="evidence" value="ECO:0007669"/>
    <property type="project" value="InterPro"/>
</dbReference>
<dbReference type="EMBL" id="CABFPH010000057">
    <property type="protein sequence ID" value="VUD73037.1"/>
    <property type="molecule type" value="Genomic_DNA"/>
</dbReference>
<feature type="active site" evidence="10">
    <location>
        <position position="139"/>
    </location>
</feature>
<gene>
    <name evidence="10 13" type="primary">ispE</name>
    <name evidence="13" type="ORF">MET9862_03649</name>
</gene>
<dbReference type="Gene3D" id="3.30.70.890">
    <property type="entry name" value="GHMP kinase, C-terminal domain"/>
    <property type="match status" value="1"/>
</dbReference>
<dbReference type="UniPathway" id="UPA00056">
    <property type="reaction ID" value="UER00094"/>
</dbReference>
<dbReference type="InterPro" id="IPR020568">
    <property type="entry name" value="Ribosomal_Su5_D2-typ_SF"/>
</dbReference>
<keyword evidence="7 10" id="KW-0067">ATP-binding</keyword>
<name>A0A509EFB0_9HYPH</name>
<dbReference type="InterPro" id="IPR013750">
    <property type="entry name" value="GHMP_kinase_C_dom"/>
</dbReference>
<dbReference type="SUPFAM" id="SSF55060">
    <property type="entry name" value="GHMP Kinase, C-terminal domain"/>
    <property type="match status" value="1"/>
</dbReference>
<accession>A0A509EFB0</accession>
<feature type="active site" evidence="10">
    <location>
        <position position="11"/>
    </location>
</feature>
<proteinExistence type="inferred from homology"/>
<dbReference type="Gene3D" id="3.30.230.10">
    <property type="match status" value="1"/>
</dbReference>
<evidence type="ECO:0000256" key="4">
    <source>
        <dbReference type="ARBA" id="ARBA00022679"/>
    </source>
</evidence>
<comment type="function">
    <text evidence="10">Catalyzes the phosphorylation of the position 2 hydroxy group of 4-diphosphocytidyl-2C-methyl-D-erythritol.</text>
</comment>
<organism evidence="13 14">
    <name type="scientific">Methylobacterium symbioticum</name>
    <dbReference type="NCBI Taxonomy" id="2584084"/>
    <lineage>
        <taxon>Bacteria</taxon>
        <taxon>Pseudomonadati</taxon>
        <taxon>Pseudomonadota</taxon>
        <taxon>Alphaproteobacteria</taxon>
        <taxon>Hyphomicrobiales</taxon>
        <taxon>Methylobacteriaceae</taxon>
        <taxon>Methylobacterium</taxon>
    </lineage>
</organism>
<evidence type="ECO:0000259" key="12">
    <source>
        <dbReference type="Pfam" id="PF08544"/>
    </source>
</evidence>
<dbReference type="InterPro" id="IPR036554">
    <property type="entry name" value="GHMP_kinase_C_sf"/>
</dbReference>
<keyword evidence="4 10" id="KW-0808">Transferase</keyword>
<protein>
    <recommendedName>
        <fullName evidence="3 10">4-diphosphocytidyl-2-C-methyl-D-erythritol kinase</fullName>
        <shortName evidence="10">CMK</shortName>
        <ecNumber evidence="2 10">2.7.1.148</ecNumber>
    </recommendedName>
    <alternativeName>
        <fullName evidence="9 10">4-(cytidine-5'-diphospho)-2-C-methyl-D-erythritol kinase</fullName>
    </alternativeName>
</protein>
<evidence type="ECO:0000256" key="8">
    <source>
        <dbReference type="ARBA" id="ARBA00023229"/>
    </source>
</evidence>
<dbReference type="HAMAP" id="MF_00061">
    <property type="entry name" value="IspE"/>
    <property type="match status" value="1"/>
</dbReference>
<dbReference type="Pfam" id="PF00288">
    <property type="entry name" value="GHMP_kinases_N"/>
    <property type="match status" value="1"/>
</dbReference>
<keyword evidence="14" id="KW-1185">Reference proteome</keyword>
<keyword evidence="5 10" id="KW-0547">Nucleotide-binding</keyword>
<reference evidence="13 14" key="1">
    <citation type="submission" date="2019-06" db="EMBL/GenBank/DDBJ databases">
        <authorList>
            <person name="Rodrigo-Torres L."/>
            <person name="Arahal R. D."/>
            <person name="Lucena T."/>
        </authorList>
    </citation>
    <scope>NUCLEOTIDE SEQUENCE [LARGE SCALE GENOMIC DNA]</scope>
    <source>
        <strain evidence="13 14">SB0023/3</strain>
    </source>
</reference>
<dbReference type="PANTHER" id="PTHR43527:SF2">
    <property type="entry name" value="4-DIPHOSPHOCYTIDYL-2-C-METHYL-D-ERYTHRITOL KINASE, CHLOROPLASTIC"/>
    <property type="match status" value="1"/>
</dbReference>
<dbReference type="GO" id="GO:0005524">
    <property type="term" value="F:ATP binding"/>
    <property type="evidence" value="ECO:0007669"/>
    <property type="project" value="UniProtKB-UniRule"/>
</dbReference>
<keyword evidence="8 10" id="KW-0414">Isoprene biosynthesis</keyword>
<dbReference type="SUPFAM" id="SSF54211">
    <property type="entry name" value="Ribosomal protein S5 domain 2-like"/>
    <property type="match status" value="1"/>
</dbReference>
<evidence type="ECO:0000256" key="7">
    <source>
        <dbReference type="ARBA" id="ARBA00022840"/>
    </source>
</evidence>
<dbReference type="PANTHER" id="PTHR43527">
    <property type="entry name" value="4-DIPHOSPHOCYTIDYL-2-C-METHYL-D-ERYTHRITOL KINASE, CHLOROPLASTIC"/>
    <property type="match status" value="1"/>
</dbReference>
<dbReference type="EC" id="2.7.1.148" evidence="2 10"/>
<dbReference type="GO" id="GO:0050515">
    <property type="term" value="F:4-(cytidine 5'-diphospho)-2-C-methyl-D-erythritol kinase activity"/>
    <property type="evidence" value="ECO:0007669"/>
    <property type="project" value="UniProtKB-UniRule"/>
</dbReference>
<evidence type="ECO:0000256" key="6">
    <source>
        <dbReference type="ARBA" id="ARBA00022777"/>
    </source>
</evidence>
<dbReference type="InterPro" id="IPR004424">
    <property type="entry name" value="IspE"/>
</dbReference>
<dbReference type="OrthoDB" id="9809438at2"/>
<dbReference type="NCBIfam" id="NF011202">
    <property type="entry name" value="PRK14608.1"/>
    <property type="match status" value="1"/>
</dbReference>
<dbReference type="PIRSF" id="PIRSF010376">
    <property type="entry name" value="IspE"/>
    <property type="match status" value="1"/>
</dbReference>
<dbReference type="Proteomes" id="UP000410984">
    <property type="component" value="Unassembled WGS sequence"/>
</dbReference>
<comment type="catalytic activity">
    <reaction evidence="10">
        <text>4-CDP-2-C-methyl-D-erythritol + ATP = 4-CDP-2-C-methyl-D-erythritol 2-phosphate + ADP + H(+)</text>
        <dbReference type="Rhea" id="RHEA:18437"/>
        <dbReference type="ChEBI" id="CHEBI:15378"/>
        <dbReference type="ChEBI" id="CHEBI:30616"/>
        <dbReference type="ChEBI" id="CHEBI:57823"/>
        <dbReference type="ChEBI" id="CHEBI:57919"/>
        <dbReference type="ChEBI" id="CHEBI:456216"/>
        <dbReference type="EC" id="2.7.1.148"/>
    </reaction>
</comment>
<dbReference type="InterPro" id="IPR006204">
    <property type="entry name" value="GHMP_kinase_N_dom"/>
</dbReference>
<dbReference type="GO" id="GO:0019288">
    <property type="term" value="P:isopentenyl diphosphate biosynthetic process, methylerythritol 4-phosphate pathway"/>
    <property type="evidence" value="ECO:0007669"/>
    <property type="project" value="UniProtKB-UniRule"/>
</dbReference>
<evidence type="ECO:0000256" key="1">
    <source>
        <dbReference type="ARBA" id="ARBA00009684"/>
    </source>
</evidence>
<comment type="similarity">
    <text evidence="1 10">Belongs to the GHMP kinase family. IspE subfamily.</text>
</comment>
<dbReference type="Pfam" id="PF08544">
    <property type="entry name" value="GHMP_kinases_C"/>
    <property type="match status" value="1"/>
</dbReference>
<evidence type="ECO:0000256" key="10">
    <source>
        <dbReference type="HAMAP-Rule" id="MF_00061"/>
    </source>
</evidence>
<evidence type="ECO:0000256" key="9">
    <source>
        <dbReference type="ARBA" id="ARBA00032554"/>
    </source>
</evidence>
<dbReference type="InterPro" id="IPR014721">
    <property type="entry name" value="Ribsml_uS5_D2-typ_fold_subgr"/>
</dbReference>
<evidence type="ECO:0000313" key="14">
    <source>
        <dbReference type="Proteomes" id="UP000410984"/>
    </source>
</evidence>
<comment type="pathway">
    <text evidence="10">Isoprenoid biosynthesis; isopentenyl diphosphate biosynthesis via DXP pathway; isopentenyl diphosphate from 1-deoxy-D-xylulose 5-phosphate: step 3/6.</text>
</comment>